<comment type="subunit">
    <text evidence="4">Homodimer.</text>
</comment>
<dbReference type="InterPro" id="IPR013328">
    <property type="entry name" value="6PGD_dom2"/>
</dbReference>
<feature type="binding site" evidence="6">
    <location>
        <position position="452"/>
    </location>
    <ligand>
        <name>substrate</name>
        <note>ligand shared between dimeric partners</note>
    </ligand>
</feature>
<evidence type="ECO:0000256" key="3">
    <source>
        <dbReference type="ARBA" id="ARBA00023064"/>
    </source>
</evidence>
<evidence type="ECO:0000256" key="7">
    <source>
        <dbReference type="PIRSR" id="PIRSR000109-3"/>
    </source>
</evidence>
<dbReference type="RefSeq" id="WP_034250288.1">
    <property type="nucleotide sequence ID" value="NZ_JGZB01000003.1"/>
</dbReference>
<dbReference type="Gene3D" id="1.10.1040.10">
    <property type="entry name" value="N-(1-d-carboxylethyl)-l-norvaline Dehydrogenase, domain 2"/>
    <property type="match status" value="1"/>
</dbReference>
<feature type="domain" description="6-phosphogluconate dehydrogenase C-terminal" evidence="9">
    <location>
        <begin position="181"/>
        <end position="474"/>
    </location>
</feature>
<dbReference type="SMART" id="SM01350">
    <property type="entry name" value="6PGD"/>
    <property type="match status" value="1"/>
</dbReference>
<dbReference type="PANTHER" id="PTHR11811">
    <property type="entry name" value="6-PHOSPHOGLUCONATE DEHYDROGENASE"/>
    <property type="match status" value="1"/>
</dbReference>
<keyword evidence="3 8" id="KW-0311">Gluconate utilization</keyword>
<dbReference type="EC" id="1.1.1.44" evidence="4 8"/>
<dbReference type="GO" id="GO:0004616">
    <property type="term" value="F:phosphogluconate dehydrogenase (decarboxylating) activity"/>
    <property type="evidence" value="ECO:0007669"/>
    <property type="project" value="UniProtKB-EC"/>
</dbReference>
<dbReference type="InterPro" id="IPR008927">
    <property type="entry name" value="6-PGluconate_DH-like_C_sf"/>
</dbReference>
<feature type="binding site" description="in other chain" evidence="6">
    <location>
        <position position="290"/>
    </location>
    <ligand>
        <name>substrate</name>
        <note>ligand shared between dimeric partners</note>
    </ligand>
</feature>
<feature type="binding site" evidence="7">
    <location>
        <position position="104"/>
    </location>
    <ligand>
        <name>NADP(+)</name>
        <dbReference type="ChEBI" id="CHEBI:58349"/>
    </ligand>
</feature>
<evidence type="ECO:0000256" key="6">
    <source>
        <dbReference type="PIRSR" id="PIRSR000109-2"/>
    </source>
</evidence>
<dbReference type="Gene3D" id="3.40.50.720">
    <property type="entry name" value="NAD(P)-binding Rossmann-like Domain"/>
    <property type="match status" value="1"/>
</dbReference>
<keyword evidence="4 8" id="KW-0521">NADP</keyword>
<dbReference type="Proteomes" id="UP000029052">
    <property type="component" value="Unassembled WGS sequence"/>
</dbReference>
<dbReference type="Pfam" id="PF00393">
    <property type="entry name" value="6PGD"/>
    <property type="match status" value="1"/>
</dbReference>
<feature type="binding site" description="in other chain" evidence="6">
    <location>
        <begin position="130"/>
        <end position="132"/>
    </location>
    <ligand>
        <name>substrate</name>
        <note>ligand shared between dimeric partners</note>
    </ligand>
</feature>
<feature type="binding site" description="in other chain" evidence="6">
    <location>
        <position position="193"/>
    </location>
    <ligand>
        <name>substrate</name>
        <note>ligand shared between dimeric partners</note>
    </ligand>
</feature>
<evidence type="ECO:0000256" key="2">
    <source>
        <dbReference type="ARBA" id="ARBA00023002"/>
    </source>
</evidence>
<sequence length="484" mass="52905">MSAQANIGVVGLAAMGASLSRNLAHHGYTVAVCNRTYARTEHFMSEYADEGKFVPAKTVQEFVASLEKPRMAIIMVKAGQPTDDVIDELCTYMEPGDIIVDGGNAYFKDTMRREKEVSAKGIHFVGCGVSGGEEGALLGPSMMPGGSDESWKSLKPILEAIAAKAPDGTPCVTHIGPNGAGHFVKMVHNGIEYSDMQLIAESYDLMRRGLGMTPQEIGDVFDQWNNTDLNSYLVEITAQVLHKVDDKTGKPIVDVILDHAGMKGTGTWTVQTALSLGVPVTGIAEAVFARGLSSQTELREEAQKQQFKGPPRRFRCGREQPRSLYRAIRQALYASKIVAYAQGFNEITAAGKEYDWDIDLAAVARIWRAGCIIRAKFLNRISDAFESGAADVSLLFAPYFKDAIESCEHAWRDVVAQAVKHGIPCPVFSSSLAYFDGLRSKRLPASLIQGQRDLFGAHTYQRVDEDGTFHVLWTETGEPEVKMA</sequence>
<evidence type="ECO:0000259" key="9">
    <source>
        <dbReference type="SMART" id="SM01350"/>
    </source>
</evidence>
<dbReference type="PRINTS" id="PR00076">
    <property type="entry name" value="6PGDHDRGNASE"/>
</dbReference>
<dbReference type="InterPro" id="IPR006115">
    <property type="entry name" value="6PGDH_NADP-bd"/>
</dbReference>
<feature type="binding site" evidence="7">
    <location>
        <begin position="76"/>
        <end position="78"/>
    </location>
    <ligand>
        <name>NADP(+)</name>
        <dbReference type="ChEBI" id="CHEBI:58349"/>
    </ligand>
</feature>
<evidence type="ECO:0000256" key="1">
    <source>
        <dbReference type="ARBA" id="ARBA00008419"/>
    </source>
</evidence>
<dbReference type="PIRSF" id="PIRSF000109">
    <property type="entry name" value="6PGD"/>
    <property type="match status" value="1"/>
</dbReference>
<dbReference type="AlphaFoldDB" id="A0A087BCF2"/>
<accession>A0A087BCF2</accession>
<dbReference type="STRING" id="1692.BMAGN_0573"/>
<dbReference type="SUPFAM" id="SSF51735">
    <property type="entry name" value="NAD(P)-binding Rossmann-fold domains"/>
    <property type="match status" value="1"/>
</dbReference>
<comment type="caution">
    <text evidence="10">The sequence shown here is derived from an EMBL/GenBank/DDBJ whole genome shotgun (WGS) entry which is preliminary data.</text>
</comment>
<feature type="binding site" description="in other chain" evidence="6">
    <location>
        <position position="104"/>
    </location>
    <ligand>
        <name>substrate</name>
        <note>ligand shared between dimeric partners</note>
    </ligand>
</feature>
<feature type="active site" description="Proton acceptor" evidence="5">
    <location>
        <position position="185"/>
    </location>
</feature>
<feature type="binding site" evidence="7">
    <location>
        <begin position="11"/>
        <end position="16"/>
    </location>
    <ligand>
        <name>NADP(+)</name>
        <dbReference type="ChEBI" id="CHEBI:58349"/>
    </ligand>
</feature>
<dbReference type="InterPro" id="IPR006113">
    <property type="entry name" value="6PGDH_Gnd/GntZ"/>
</dbReference>
<comment type="catalytic activity">
    <reaction evidence="4 8">
        <text>6-phospho-D-gluconate + NADP(+) = D-ribulose 5-phosphate + CO2 + NADPH</text>
        <dbReference type="Rhea" id="RHEA:10116"/>
        <dbReference type="ChEBI" id="CHEBI:16526"/>
        <dbReference type="ChEBI" id="CHEBI:57783"/>
        <dbReference type="ChEBI" id="CHEBI:58121"/>
        <dbReference type="ChEBI" id="CHEBI:58349"/>
        <dbReference type="ChEBI" id="CHEBI:58759"/>
        <dbReference type="EC" id="1.1.1.44"/>
    </reaction>
</comment>
<keyword evidence="11" id="KW-1185">Reference proteome</keyword>
<evidence type="ECO:0000313" key="10">
    <source>
        <dbReference type="EMBL" id="KFI68702.1"/>
    </source>
</evidence>
<dbReference type="FunFam" id="3.40.50.720:FF:000007">
    <property type="entry name" value="6-phosphogluconate dehydrogenase, decarboxylating"/>
    <property type="match status" value="1"/>
</dbReference>
<dbReference type="NCBIfam" id="TIGR00873">
    <property type="entry name" value="gnd"/>
    <property type="match status" value="1"/>
</dbReference>
<dbReference type="SUPFAM" id="SSF48179">
    <property type="entry name" value="6-phosphogluconate dehydrogenase C-terminal domain-like"/>
    <property type="match status" value="1"/>
</dbReference>
<dbReference type="InterPro" id="IPR006183">
    <property type="entry name" value="Pgluconate_DH"/>
</dbReference>
<name>A0A087BCF2_9BIFI</name>
<feature type="binding site" description="in other chain" evidence="6">
    <location>
        <position position="263"/>
    </location>
    <ligand>
        <name>substrate</name>
        <note>ligand shared between dimeric partners</note>
    </ligand>
</feature>
<dbReference type="eggNOG" id="COG0362">
    <property type="taxonomic scope" value="Bacteria"/>
</dbReference>
<dbReference type="InterPro" id="IPR006114">
    <property type="entry name" value="6PGDH_C"/>
</dbReference>
<evidence type="ECO:0000256" key="5">
    <source>
        <dbReference type="PIRSR" id="PIRSR000109-1"/>
    </source>
</evidence>
<proteinExistence type="inferred from homology"/>
<dbReference type="InterPro" id="IPR036291">
    <property type="entry name" value="NAD(P)-bd_dom_sf"/>
</dbReference>
<evidence type="ECO:0000256" key="4">
    <source>
        <dbReference type="PIRNR" id="PIRNR000109"/>
    </source>
</evidence>
<dbReference type="FunFam" id="1.10.1040.10:FF:000002">
    <property type="entry name" value="6-phosphogluconate dehydrogenase, decarboxylating"/>
    <property type="match status" value="1"/>
</dbReference>
<evidence type="ECO:0000256" key="8">
    <source>
        <dbReference type="RuleBase" id="RU000485"/>
    </source>
</evidence>
<dbReference type="Pfam" id="PF03446">
    <property type="entry name" value="NAD_binding_2"/>
    <property type="match status" value="1"/>
</dbReference>
<reference evidence="10 11" key="1">
    <citation type="submission" date="2014-03" db="EMBL/GenBank/DDBJ databases">
        <title>Genomics of Bifidobacteria.</title>
        <authorList>
            <person name="Ventura M."/>
            <person name="Milani C."/>
            <person name="Lugli G.A."/>
        </authorList>
    </citation>
    <scope>NUCLEOTIDE SEQUENCE [LARGE SCALE GENOMIC DNA]</scope>
    <source>
        <strain evidence="10 11">LMG 11591</strain>
    </source>
</reference>
<dbReference type="GO" id="GO:0050661">
    <property type="term" value="F:NADP binding"/>
    <property type="evidence" value="ECO:0007669"/>
    <property type="project" value="InterPro"/>
</dbReference>
<dbReference type="UniPathway" id="UPA00115">
    <property type="reaction ID" value="UER00410"/>
</dbReference>
<dbReference type="EMBL" id="JGZB01000003">
    <property type="protein sequence ID" value="KFI68702.1"/>
    <property type="molecule type" value="Genomic_DNA"/>
</dbReference>
<feature type="active site" description="Proton donor" evidence="5">
    <location>
        <position position="192"/>
    </location>
</feature>
<keyword evidence="4 8" id="KW-0570">Pentose shunt</keyword>
<comment type="similarity">
    <text evidence="1 4 8">Belongs to the 6-phosphogluconate dehydrogenase family.</text>
</comment>
<gene>
    <name evidence="10" type="ORF">BMAGN_0573</name>
</gene>
<dbReference type="GO" id="GO:0019521">
    <property type="term" value="P:D-gluconate metabolic process"/>
    <property type="evidence" value="ECO:0007669"/>
    <property type="project" value="UniProtKB-KW"/>
</dbReference>
<dbReference type="NCBIfam" id="NF006765">
    <property type="entry name" value="PRK09287.1"/>
    <property type="match status" value="1"/>
</dbReference>
<dbReference type="Gene3D" id="1.20.5.320">
    <property type="entry name" value="6-Phosphogluconate Dehydrogenase, domain 3"/>
    <property type="match status" value="1"/>
</dbReference>
<organism evidence="10 11">
    <name type="scientific">Bifidobacterium magnum</name>
    <dbReference type="NCBI Taxonomy" id="1692"/>
    <lineage>
        <taxon>Bacteria</taxon>
        <taxon>Bacillati</taxon>
        <taxon>Actinomycetota</taxon>
        <taxon>Actinomycetes</taxon>
        <taxon>Bifidobacteriales</taxon>
        <taxon>Bifidobacteriaceae</taxon>
        <taxon>Bifidobacterium</taxon>
    </lineage>
</organism>
<feature type="binding site" evidence="6">
    <location>
        <position position="458"/>
    </location>
    <ligand>
        <name>substrate</name>
        <note>ligand shared between dimeric partners</note>
    </ligand>
</feature>
<feature type="binding site" description="in other chain" evidence="6">
    <location>
        <begin position="188"/>
        <end position="189"/>
    </location>
    <ligand>
        <name>substrate</name>
        <note>ligand shared between dimeric partners</note>
    </ligand>
</feature>
<comment type="function">
    <text evidence="4">Catalyzes the oxidative decarboxylation of 6-phosphogluconate to ribulose 5-phosphate and CO(2), with concomitant reduction of NADP to NADPH.</text>
</comment>
<comment type="pathway">
    <text evidence="4 8">Carbohydrate degradation; pentose phosphate pathway; D-ribulose 5-phosphate from D-glucose 6-phosphate (oxidative stage): step 3/3.</text>
</comment>
<dbReference type="GO" id="GO:0006098">
    <property type="term" value="P:pentose-phosphate shunt"/>
    <property type="evidence" value="ECO:0007669"/>
    <property type="project" value="UniProtKB-UniPathway"/>
</dbReference>
<feature type="binding site" evidence="7">
    <location>
        <begin position="34"/>
        <end position="36"/>
    </location>
    <ligand>
        <name>NADP(+)</name>
        <dbReference type="ChEBI" id="CHEBI:58349"/>
    </ligand>
</feature>
<evidence type="ECO:0000313" key="11">
    <source>
        <dbReference type="Proteomes" id="UP000029052"/>
    </source>
</evidence>
<keyword evidence="2 4" id="KW-0560">Oxidoreductase</keyword>
<protein>
    <recommendedName>
        <fullName evidence="4 8">6-phosphogluconate dehydrogenase, decarboxylating</fullName>
        <ecNumber evidence="4 8">1.1.1.44</ecNumber>
    </recommendedName>
</protein>